<feature type="transmembrane region" description="Helical" evidence="14">
    <location>
        <begin position="188"/>
        <end position="206"/>
    </location>
</feature>
<evidence type="ECO:0000256" key="13">
    <source>
        <dbReference type="ARBA" id="ARBA00047594"/>
    </source>
</evidence>
<reference evidence="16" key="1">
    <citation type="submission" date="2017-04" db="EMBL/GenBank/DDBJ databases">
        <authorList>
            <person name="Varghese N."/>
            <person name="Submissions S."/>
        </authorList>
    </citation>
    <scope>NUCLEOTIDE SEQUENCE [LARGE SCALE GENOMIC DNA]</scope>
    <source>
        <strain evidence="16">RKEM611</strain>
    </source>
</reference>
<dbReference type="GO" id="GO:0046677">
    <property type="term" value="P:response to antibiotic"/>
    <property type="evidence" value="ECO:0007669"/>
    <property type="project" value="UniProtKB-UniRule"/>
</dbReference>
<evidence type="ECO:0000256" key="10">
    <source>
        <dbReference type="ARBA" id="ARBA00023251"/>
    </source>
</evidence>
<dbReference type="NCBIfam" id="TIGR00753">
    <property type="entry name" value="undec_PP_bacA"/>
    <property type="match status" value="1"/>
</dbReference>
<organism evidence="15 16">
    <name type="scientific">Pseudobacteriovorax antillogorgiicola</name>
    <dbReference type="NCBI Taxonomy" id="1513793"/>
    <lineage>
        <taxon>Bacteria</taxon>
        <taxon>Pseudomonadati</taxon>
        <taxon>Bdellovibrionota</taxon>
        <taxon>Oligoflexia</taxon>
        <taxon>Oligoflexales</taxon>
        <taxon>Pseudobacteriovoracaceae</taxon>
        <taxon>Pseudobacteriovorax</taxon>
    </lineage>
</organism>
<dbReference type="RefSeq" id="WP_159455055.1">
    <property type="nucleotide sequence ID" value="NZ_FWZT01000001.1"/>
</dbReference>
<keyword evidence="14" id="KW-0133">Cell shape</keyword>
<keyword evidence="6 14" id="KW-0812">Transmembrane</keyword>
<gene>
    <name evidence="14" type="primary">uppP</name>
    <name evidence="15" type="ORF">SAMN06296036_101174</name>
</gene>
<evidence type="ECO:0000256" key="14">
    <source>
        <dbReference type="HAMAP-Rule" id="MF_01006"/>
    </source>
</evidence>
<dbReference type="Proteomes" id="UP000192907">
    <property type="component" value="Unassembled WGS sequence"/>
</dbReference>
<keyword evidence="10 14" id="KW-0046">Antibiotic resistance</keyword>
<evidence type="ECO:0000313" key="15">
    <source>
        <dbReference type="EMBL" id="SME88632.1"/>
    </source>
</evidence>
<feature type="transmembrane region" description="Helical" evidence="14">
    <location>
        <begin position="41"/>
        <end position="62"/>
    </location>
</feature>
<feature type="transmembrane region" description="Helical" evidence="14">
    <location>
        <begin position="245"/>
        <end position="265"/>
    </location>
</feature>
<feature type="transmembrane region" description="Helical" evidence="14">
    <location>
        <begin position="119"/>
        <end position="137"/>
    </location>
</feature>
<evidence type="ECO:0000256" key="6">
    <source>
        <dbReference type="ARBA" id="ARBA00022692"/>
    </source>
</evidence>
<dbReference type="GO" id="GO:0050380">
    <property type="term" value="F:undecaprenyl-diphosphatase activity"/>
    <property type="evidence" value="ECO:0007669"/>
    <property type="project" value="UniProtKB-UniRule"/>
</dbReference>
<keyword evidence="14" id="KW-0961">Cell wall biogenesis/degradation</keyword>
<dbReference type="EMBL" id="FWZT01000001">
    <property type="protein sequence ID" value="SME88632.1"/>
    <property type="molecule type" value="Genomic_DNA"/>
</dbReference>
<keyword evidence="16" id="KW-1185">Reference proteome</keyword>
<feature type="transmembrane region" description="Helical" evidence="14">
    <location>
        <begin position="218"/>
        <end position="239"/>
    </location>
</feature>
<dbReference type="InterPro" id="IPR003824">
    <property type="entry name" value="UppP"/>
</dbReference>
<keyword evidence="5 14" id="KW-1003">Cell membrane</keyword>
<dbReference type="PANTHER" id="PTHR30622">
    <property type="entry name" value="UNDECAPRENYL-DIPHOSPHATASE"/>
    <property type="match status" value="1"/>
</dbReference>
<comment type="similarity">
    <text evidence="2 14">Belongs to the UppP family.</text>
</comment>
<protein>
    <recommendedName>
        <fullName evidence="4 14">Undecaprenyl-diphosphatase</fullName>
        <ecNumber evidence="3 14">3.6.1.27</ecNumber>
    </recommendedName>
    <alternativeName>
        <fullName evidence="12 14">Bacitracin resistance protein</fullName>
    </alternativeName>
    <alternativeName>
        <fullName evidence="11 14">Undecaprenyl pyrophosphate phosphatase</fullName>
    </alternativeName>
</protein>
<evidence type="ECO:0000256" key="12">
    <source>
        <dbReference type="ARBA" id="ARBA00032932"/>
    </source>
</evidence>
<evidence type="ECO:0000256" key="7">
    <source>
        <dbReference type="ARBA" id="ARBA00022801"/>
    </source>
</evidence>
<dbReference type="GO" id="GO:0005886">
    <property type="term" value="C:plasma membrane"/>
    <property type="evidence" value="ECO:0007669"/>
    <property type="project" value="UniProtKB-SubCell"/>
</dbReference>
<dbReference type="Pfam" id="PF02673">
    <property type="entry name" value="BacA"/>
    <property type="match status" value="1"/>
</dbReference>
<evidence type="ECO:0000256" key="4">
    <source>
        <dbReference type="ARBA" id="ARBA00021581"/>
    </source>
</evidence>
<evidence type="ECO:0000256" key="5">
    <source>
        <dbReference type="ARBA" id="ARBA00022475"/>
    </source>
</evidence>
<comment type="function">
    <text evidence="14">Catalyzes the dephosphorylation of undecaprenyl diphosphate (UPP). Confers resistance to bacitracin.</text>
</comment>
<evidence type="ECO:0000256" key="9">
    <source>
        <dbReference type="ARBA" id="ARBA00023136"/>
    </source>
</evidence>
<dbReference type="GO" id="GO:0008360">
    <property type="term" value="P:regulation of cell shape"/>
    <property type="evidence" value="ECO:0007669"/>
    <property type="project" value="UniProtKB-KW"/>
</dbReference>
<evidence type="ECO:0000313" key="16">
    <source>
        <dbReference type="Proteomes" id="UP000192907"/>
    </source>
</evidence>
<dbReference type="AlphaFoldDB" id="A0A1Y6B7N9"/>
<evidence type="ECO:0000256" key="2">
    <source>
        <dbReference type="ARBA" id="ARBA00010621"/>
    </source>
</evidence>
<comment type="subcellular location">
    <subcellularLocation>
        <location evidence="1 14">Cell membrane</location>
        <topology evidence="1 14">Multi-pass membrane protein</topology>
    </subcellularLocation>
</comment>
<comment type="catalytic activity">
    <reaction evidence="13 14">
        <text>di-trans,octa-cis-undecaprenyl diphosphate + H2O = di-trans,octa-cis-undecaprenyl phosphate + phosphate + H(+)</text>
        <dbReference type="Rhea" id="RHEA:28094"/>
        <dbReference type="ChEBI" id="CHEBI:15377"/>
        <dbReference type="ChEBI" id="CHEBI:15378"/>
        <dbReference type="ChEBI" id="CHEBI:43474"/>
        <dbReference type="ChEBI" id="CHEBI:58405"/>
        <dbReference type="ChEBI" id="CHEBI:60392"/>
        <dbReference type="EC" id="3.6.1.27"/>
    </reaction>
</comment>
<dbReference type="EC" id="3.6.1.27" evidence="3 14"/>
<feature type="transmembrane region" description="Helical" evidence="14">
    <location>
        <begin position="88"/>
        <end position="107"/>
    </location>
</feature>
<keyword evidence="14" id="KW-0573">Peptidoglycan synthesis</keyword>
<keyword evidence="8 14" id="KW-1133">Transmembrane helix</keyword>
<evidence type="ECO:0000256" key="1">
    <source>
        <dbReference type="ARBA" id="ARBA00004651"/>
    </source>
</evidence>
<evidence type="ECO:0000256" key="3">
    <source>
        <dbReference type="ARBA" id="ARBA00012374"/>
    </source>
</evidence>
<comment type="miscellaneous">
    <text evidence="14">Bacitracin is thought to be involved in the inhibition of peptidoglycan synthesis by sequestering undecaprenyl diphosphate, thereby reducing the pool of lipid carrier available.</text>
</comment>
<proteinExistence type="inferred from homology"/>
<dbReference type="STRING" id="1513793.SAMN06296036_101174"/>
<keyword evidence="9 14" id="KW-0472">Membrane</keyword>
<name>A0A1Y6B7N9_9BACT</name>
<keyword evidence="7 14" id="KW-0378">Hydrolase</keyword>
<dbReference type="GO" id="GO:0009252">
    <property type="term" value="P:peptidoglycan biosynthetic process"/>
    <property type="evidence" value="ECO:0007669"/>
    <property type="project" value="UniProtKB-KW"/>
</dbReference>
<dbReference type="HAMAP" id="MF_01006">
    <property type="entry name" value="Undec_diphosphatase"/>
    <property type="match status" value="1"/>
</dbReference>
<dbReference type="GO" id="GO:0071555">
    <property type="term" value="P:cell wall organization"/>
    <property type="evidence" value="ECO:0007669"/>
    <property type="project" value="UniProtKB-KW"/>
</dbReference>
<evidence type="ECO:0000256" key="11">
    <source>
        <dbReference type="ARBA" id="ARBA00032707"/>
    </source>
</evidence>
<sequence length="266" mass="28760">MDISALIYALILGVVQGITEFLPVSSSAHLIIVSWFFQGDTLPLSLNVALHIGTLVAVLIYFKKDWWAIADGVLKAATKKEKSFSSHVLLPGMIIGSIPAGVIGLLWKDEIERFFHNPGFVVYPLAIVGVALWLVDLKVPAKRSLQDLSIRDGFLVGLAQACALIPGTSRSGATILGGRLLGFDRESAARFSFLLGTPAMLGAALLEAKNISQSLSDPVFYIGFVTSIIVGILSIHFLLEFVKRFGLAAFAIYRVILAISLFFLVN</sequence>
<evidence type="ECO:0000256" key="8">
    <source>
        <dbReference type="ARBA" id="ARBA00022989"/>
    </source>
</evidence>
<accession>A0A1Y6B7N9</accession>
<dbReference type="PANTHER" id="PTHR30622:SF4">
    <property type="entry name" value="UNDECAPRENYL-DIPHOSPHATASE"/>
    <property type="match status" value="1"/>
</dbReference>